<feature type="coiled-coil region" evidence="1">
    <location>
        <begin position="150"/>
        <end position="216"/>
    </location>
</feature>
<sequence length="330" mass="37446">MISYSQRAIHRNADRHGMQPAQLDTLDDPDQTGLETAVHDTERTELSSTSDTLQALWPKRLEDLARRTVTSSAFSLDGEAAQSIHHHLDALEKIFGEMRTETTEDVQDPSQDNSPGSIVPDISVIEVHSSQPVQPTVSSVLSESDDGIDKEKILSQLKSLDSEVIALNKEIEQRLKESSEIRDLFEERCRGLARTVAELEDEVIELQGDLVEDSIELEGIQGTVRGLQDWIDGLREAQAMSRIARERSRKETRRLWAIRGSKGTNEDFNMETDGDIVLDGLTAWMRGWRDVEEGFQARSKARQTRREKRQEQLMRPGEKQEKISRRSWAS</sequence>
<protein>
    <submittedName>
        <fullName evidence="3">Uncharacterized protein</fullName>
    </submittedName>
</protein>
<feature type="region of interest" description="Disordered" evidence="2">
    <location>
        <begin position="295"/>
        <end position="330"/>
    </location>
</feature>
<evidence type="ECO:0000313" key="4">
    <source>
        <dbReference type="Proteomes" id="UP001147733"/>
    </source>
</evidence>
<reference evidence="3" key="1">
    <citation type="submission" date="2022-11" db="EMBL/GenBank/DDBJ databases">
        <authorList>
            <person name="Petersen C."/>
        </authorList>
    </citation>
    <scope>NUCLEOTIDE SEQUENCE</scope>
    <source>
        <strain evidence="3">IBT 23319</strain>
    </source>
</reference>
<keyword evidence="1" id="KW-0175">Coiled coil</keyword>
<keyword evidence="4" id="KW-1185">Reference proteome</keyword>
<dbReference type="EMBL" id="JAPQKT010000007">
    <property type="protein sequence ID" value="KAJ5224398.1"/>
    <property type="molecule type" value="Genomic_DNA"/>
</dbReference>
<dbReference type="AlphaFoldDB" id="A0A9W9NR62"/>
<dbReference type="Proteomes" id="UP001147733">
    <property type="component" value="Unassembled WGS sequence"/>
</dbReference>
<organism evidence="3 4">
    <name type="scientific">Penicillium citrinum</name>
    <dbReference type="NCBI Taxonomy" id="5077"/>
    <lineage>
        <taxon>Eukaryota</taxon>
        <taxon>Fungi</taxon>
        <taxon>Dikarya</taxon>
        <taxon>Ascomycota</taxon>
        <taxon>Pezizomycotina</taxon>
        <taxon>Eurotiomycetes</taxon>
        <taxon>Eurotiomycetidae</taxon>
        <taxon>Eurotiales</taxon>
        <taxon>Aspergillaceae</taxon>
        <taxon>Penicillium</taxon>
    </lineage>
</organism>
<name>A0A9W9NR62_PENCI</name>
<dbReference type="GeneID" id="81385986"/>
<evidence type="ECO:0000313" key="3">
    <source>
        <dbReference type="EMBL" id="KAJ5224398.1"/>
    </source>
</evidence>
<feature type="region of interest" description="Disordered" evidence="2">
    <location>
        <begin position="1"/>
        <end position="33"/>
    </location>
</feature>
<comment type="caution">
    <text evidence="3">The sequence shown here is derived from an EMBL/GenBank/DDBJ whole genome shotgun (WGS) entry which is preliminary data.</text>
</comment>
<evidence type="ECO:0000256" key="2">
    <source>
        <dbReference type="SAM" id="MobiDB-lite"/>
    </source>
</evidence>
<reference evidence="3" key="2">
    <citation type="journal article" date="2023" name="IMA Fungus">
        <title>Comparative genomic study of the Penicillium genus elucidates a diverse pangenome and 15 lateral gene transfer events.</title>
        <authorList>
            <person name="Petersen C."/>
            <person name="Sorensen T."/>
            <person name="Nielsen M.R."/>
            <person name="Sondergaard T.E."/>
            <person name="Sorensen J.L."/>
            <person name="Fitzpatrick D.A."/>
            <person name="Frisvad J.C."/>
            <person name="Nielsen K.L."/>
        </authorList>
    </citation>
    <scope>NUCLEOTIDE SEQUENCE</scope>
    <source>
        <strain evidence="3">IBT 23319</strain>
    </source>
</reference>
<feature type="compositionally biased region" description="Basic and acidic residues" evidence="2">
    <location>
        <begin position="308"/>
        <end position="324"/>
    </location>
</feature>
<dbReference type="RefSeq" id="XP_056498370.1">
    <property type="nucleotide sequence ID" value="XM_056646819.1"/>
</dbReference>
<evidence type="ECO:0000256" key="1">
    <source>
        <dbReference type="SAM" id="Coils"/>
    </source>
</evidence>
<proteinExistence type="predicted"/>
<accession>A0A9W9NR62</accession>
<gene>
    <name evidence="3" type="ORF">N7469_007901</name>
</gene>
<dbReference type="OrthoDB" id="4448936at2759"/>